<dbReference type="FunFam" id="2.60.40.10:FF:000064">
    <property type="entry name" value="Contactin 1"/>
    <property type="match status" value="1"/>
</dbReference>
<keyword evidence="10" id="KW-1185">Reference proteome</keyword>
<feature type="domain" description="Fibronectin type-III" evidence="8">
    <location>
        <begin position="1007"/>
        <end position="1106"/>
    </location>
</feature>
<feature type="domain" description="Ig-like" evidence="7">
    <location>
        <begin position="591"/>
        <end position="677"/>
    </location>
</feature>
<dbReference type="Pfam" id="PF07679">
    <property type="entry name" value="I-set"/>
    <property type="match status" value="1"/>
</dbReference>
<dbReference type="Pfam" id="PF00041">
    <property type="entry name" value="fn3"/>
    <property type="match status" value="3"/>
</dbReference>
<comment type="caution">
    <text evidence="9">The sequence shown here is derived from an EMBL/GenBank/DDBJ whole genome shotgun (WGS) entry which is preliminary data.</text>
</comment>
<dbReference type="GO" id="GO:0005886">
    <property type="term" value="C:plasma membrane"/>
    <property type="evidence" value="ECO:0007669"/>
    <property type="project" value="TreeGrafter"/>
</dbReference>
<feature type="domain" description="C-type lectin" evidence="6">
    <location>
        <begin position="31"/>
        <end position="156"/>
    </location>
</feature>
<dbReference type="InterPro" id="IPR007110">
    <property type="entry name" value="Ig-like_dom"/>
</dbReference>
<dbReference type="FunFam" id="2.60.40.10:FF:000035">
    <property type="entry name" value="Contactin 1"/>
    <property type="match status" value="1"/>
</dbReference>
<evidence type="ECO:0000259" key="7">
    <source>
        <dbReference type="PROSITE" id="PS50835"/>
    </source>
</evidence>
<dbReference type="InterPro" id="IPR001304">
    <property type="entry name" value="C-type_lectin-like"/>
</dbReference>
<dbReference type="InterPro" id="IPR016186">
    <property type="entry name" value="C-type_lectin-like/link_sf"/>
</dbReference>
<dbReference type="PANTHER" id="PTHR44170">
    <property type="entry name" value="PROTEIN SIDEKICK"/>
    <property type="match status" value="1"/>
</dbReference>
<feature type="domain" description="Fibronectin type-III" evidence="8">
    <location>
        <begin position="1111"/>
        <end position="1208"/>
    </location>
</feature>
<feature type="compositionally biased region" description="Polar residues" evidence="4">
    <location>
        <begin position="884"/>
        <end position="898"/>
    </location>
</feature>
<sequence>MLILKFVAFAAVFIPESLGQIFDCPPGWREYLDRCYRFQRFPYSDLAGAKISCSDNGATLLSVNDNGEHGFVEQTFNTIDPGPGRQRWYTSGRRNPSRPWQYYWEGDGTDIQRFEAWKDDTEKEKPTPDNIMYAWDGNKWAWHLVDQSEQLPFICEISKSDVYKILEGERDFDYGVENPDPNTIPRGPVLQTEPESTIYDTDSSEKVVRLMCDADAYPPADYTWYKDVTNNKVEINANTNSRYTFTNGDFIISDPVETNDNGAYQCSARNEFGSILSNDVRLTFGFLQDFSKTKRSPIDVDAYTGTSIECKPPSTNYAILFQWYKDNTNNFIRPRLKPHAFISNNGRLYFSFVTRDDYGDYYCMVKRERNAQGGKSSMPTLMNVKEAIATTQEPRLAQGFPQAFPNDVKRGTNIRLECFAWGTGILEYSWVREDGNGNPVDMPVRATYLEDDHKRVIIIPDVQMEDAGVYKCSVQRVGGLSTSGSVRLTLNSDPYFTLPLRDQHVDLRGSLVWRCEANSVPAATYSWYKNAEILNINSIPPADRQRITISNNVLTISTIEDRDKGMYQCAASNQYGTRFSTGQLRVLAFAPTFAKYPLVTNQYATRGGNITILCNPEAAPKPEIIWRKNNQIMNPSPDEGARVRLLPSNAIFISSVDSSDMGRYSCEATNELGKAISYGNLTVVSSTTIARGPIGATVRVNRTLVLMCQASVNPVLDYTYIWKHNNRKIDFYKEISPGNYIVNEYFARGETWNSVGYLYLVNAQLWHEGQYTCYVETQVDMKGSSADVVVVGPPGEPGGLYGDQITNTSMRLRWQPGAGFGRPVTTYVMEGFNRHIGYWAVMKTNIKPLGIGSNTERPYTYLTNLSPWSSYRFRVRAENDLGTGPSSVPSPEYTTNEAVPTVPAGNVGGGGGKVGDLTITWDSVPEVFHNGQGFGYIVQWREPGQSDKDWIKRELIGGQHSQYVYTVGEDNFWKPYEVMVQTMNNVGLGPTSEIKTIMSAENIPLRQPTNVRAQQYNATALLVSWDKIEEGRETTRGLLYGYRITYWKRDIETEELGIRQTVNGKVDSGFIIGLNPNTFYVVNVMAFNSAGNSPKSEDFPQRTLRSAPVNAPEEVNVITLTTTSIEVIWRGVITDQTQEPLQGYKVVYWKQGETMKNAMEADAGRNTMVRIHKLEPEVIYILRVLGYSRGGDGAKSWPEITFSMVSSSTIFHPSSIIITIATILSTLWRHL</sequence>
<dbReference type="SMART" id="SM00060">
    <property type="entry name" value="FN3"/>
    <property type="match status" value="4"/>
</dbReference>
<dbReference type="Pfam" id="PF13927">
    <property type="entry name" value="Ig_3"/>
    <property type="match status" value="3"/>
</dbReference>
<dbReference type="GO" id="GO:0098609">
    <property type="term" value="P:cell-cell adhesion"/>
    <property type="evidence" value="ECO:0007669"/>
    <property type="project" value="TreeGrafter"/>
</dbReference>
<dbReference type="InterPro" id="IPR036179">
    <property type="entry name" value="Ig-like_dom_sf"/>
</dbReference>
<dbReference type="SUPFAM" id="SSF48726">
    <property type="entry name" value="Immunoglobulin"/>
    <property type="match status" value="6"/>
</dbReference>
<dbReference type="PROSITE" id="PS50835">
    <property type="entry name" value="IG_LIKE"/>
    <property type="match status" value="6"/>
</dbReference>
<dbReference type="InterPro" id="IPR003599">
    <property type="entry name" value="Ig_sub"/>
</dbReference>
<dbReference type="FunFam" id="2.60.40.10:FF:000032">
    <property type="entry name" value="palladin isoform X1"/>
    <property type="match status" value="1"/>
</dbReference>
<dbReference type="CDD" id="cd00037">
    <property type="entry name" value="CLECT"/>
    <property type="match status" value="1"/>
</dbReference>
<dbReference type="InterPro" id="IPR003598">
    <property type="entry name" value="Ig_sub2"/>
</dbReference>
<dbReference type="SMART" id="SM00034">
    <property type="entry name" value="CLECT"/>
    <property type="match status" value="1"/>
</dbReference>
<feature type="domain" description="Fibronectin type-III" evidence="8">
    <location>
        <begin position="793"/>
        <end position="898"/>
    </location>
</feature>
<dbReference type="PROSITE" id="PS50041">
    <property type="entry name" value="C_TYPE_LECTIN_2"/>
    <property type="match status" value="1"/>
</dbReference>
<dbReference type="GO" id="GO:0030424">
    <property type="term" value="C:axon"/>
    <property type="evidence" value="ECO:0007669"/>
    <property type="project" value="TreeGrafter"/>
</dbReference>
<evidence type="ECO:0000256" key="3">
    <source>
        <dbReference type="ARBA" id="ARBA00023319"/>
    </source>
</evidence>
<evidence type="ECO:0000256" key="4">
    <source>
        <dbReference type="SAM" id="MobiDB-lite"/>
    </source>
</evidence>
<evidence type="ECO:0000259" key="8">
    <source>
        <dbReference type="PROSITE" id="PS50853"/>
    </source>
</evidence>
<dbReference type="Proteomes" id="UP000749559">
    <property type="component" value="Unassembled WGS sequence"/>
</dbReference>
<dbReference type="SUPFAM" id="SSF56436">
    <property type="entry name" value="C-type lectin-like"/>
    <property type="match status" value="1"/>
</dbReference>
<dbReference type="FunFam" id="2.60.40.10:FF:000028">
    <property type="entry name" value="Neuronal cell adhesion molecule"/>
    <property type="match status" value="1"/>
</dbReference>
<dbReference type="SMART" id="SM00408">
    <property type="entry name" value="IGc2"/>
    <property type="match status" value="5"/>
</dbReference>
<dbReference type="CDD" id="cd00063">
    <property type="entry name" value="FN3"/>
    <property type="match status" value="4"/>
</dbReference>
<keyword evidence="3" id="KW-0393">Immunoglobulin domain</keyword>
<feature type="chain" id="PRO_5035891718" description="Contactin" evidence="5">
    <location>
        <begin position="20"/>
        <end position="1231"/>
    </location>
</feature>
<dbReference type="SUPFAM" id="SSF49265">
    <property type="entry name" value="Fibronectin type III"/>
    <property type="match status" value="2"/>
</dbReference>
<dbReference type="InterPro" id="IPR003961">
    <property type="entry name" value="FN3_dom"/>
</dbReference>
<evidence type="ECO:0000259" key="6">
    <source>
        <dbReference type="PROSITE" id="PS50041"/>
    </source>
</evidence>
<evidence type="ECO:0008006" key="11">
    <source>
        <dbReference type="Google" id="ProtNLM"/>
    </source>
</evidence>
<evidence type="ECO:0000313" key="9">
    <source>
        <dbReference type="EMBL" id="CAH1783325.1"/>
    </source>
</evidence>
<dbReference type="OrthoDB" id="3666223at2759"/>
<dbReference type="InterPro" id="IPR016187">
    <property type="entry name" value="CTDL_fold"/>
</dbReference>
<feature type="region of interest" description="Disordered" evidence="4">
    <location>
        <begin position="882"/>
        <end position="907"/>
    </location>
</feature>
<dbReference type="Gene3D" id="3.10.100.10">
    <property type="entry name" value="Mannose-Binding Protein A, subunit A"/>
    <property type="match status" value="1"/>
</dbReference>
<keyword evidence="1" id="KW-0677">Repeat</keyword>
<evidence type="ECO:0000256" key="2">
    <source>
        <dbReference type="ARBA" id="ARBA00023157"/>
    </source>
</evidence>
<dbReference type="PANTHER" id="PTHR44170:SF6">
    <property type="entry name" value="CONTACTIN"/>
    <property type="match status" value="1"/>
</dbReference>
<feature type="domain" description="Ig-like" evidence="7">
    <location>
        <begin position="194"/>
        <end position="283"/>
    </location>
</feature>
<reference evidence="9" key="1">
    <citation type="submission" date="2022-03" db="EMBL/GenBank/DDBJ databases">
        <authorList>
            <person name="Martin C."/>
        </authorList>
    </citation>
    <scope>NUCLEOTIDE SEQUENCE</scope>
</reference>
<feature type="domain" description="Fibronectin type-III" evidence="8">
    <location>
        <begin position="899"/>
        <end position="1002"/>
    </location>
</feature>
<dbReference type="AlphaFoldDB" id="A0A8S4NRN2"/>
<gene>
    <name evidence="9" type="ORF">OFUS_LOCUS9672</name>
</gene>
<feature type="domain" description="Ig-like" evidence="7">
    <location>
        <begin position="695"/>
        <end position="789"/>
    </location>
</feature>
<keyword evidence="2" id="KW-1015">Disulfide bond</keyword>
<dbReference type="SMART" id="SM00409">
    <property type="entry name" value="IG"/>
    <property type="match status" value="6"/>
</dbReference>
<dbReference type="InterPro" id="IPR013098">
    <property type="entry name" value="Ig_I-set"/>
</dbReference>
<keyword evidence="5" id="KW-0732">Signal</keyword>
<feature type="domain" description="Ig-like" evidence="7">
    <location>
        <begin position="494"/>
        <end position="580"/>
    </location>
</feature>
<evidence type="ECO:0000256" key="1">
    <source>
        <dbReference type="ARBA" id="ARBA00022737"/>
    </source>
</evidence>
<dbReference type="GO" id="GO:0007411">
    <property type="term" value="P:axon guidance"/>
    <property type="evidence" value="ECO:0007669"/>
    <property type="project" value="TreeGrafter"/>
</dbReference>
<feature type="domain" description="Ig-like" evidence="7">
    <location>
        <begin position="291"/>
        <end position="382"/>
    </location>
</feature>
<feature type="signal peptide" evidence="5">
    <location>
        <begin position="1"/>
        <end position="19"/>
    </location>
</feature>
<evidence type="ECO:0000313" key="10">
    <source>
        <dbReference type="Proteomes" id="UP000749559"/>
    </source>
</evidence>
<dbReference type="EMBL" id="CAIIXF020000005">
    <property type="protein sequence ID" value="CAH1783325.1"/>
    <property type="molecule type" value="Genomic_DNA"/>
</dbReference>
<proteinExistence type="predicted"/>
<dbReference type="FunFam" id="2.60.40.10:FF:000052">
    <property type="entry name" value="Contactin 1"/>
    <property type="match status" value="1"/>
</dbReference>
<organism evidence="9 10">
    <name type="scientific">Owenia fusiformis</name>
    <name type="common">Polychaete worm</name>
    <dbReference type="NCBI Taxonomy" id="6347"/>
    <lineage>
        <taxon>Eukaryota</taxon>
        <taxon>Metazoa</taxon>
        <taxon>Spiralia</taxon>
        <taxon>Lophotrochozoa</taxon>
        <taxon>Annelida</taxon>
        <taxon>Polychaeta</taxon>
        <taxon>Sedentaria</taxon>
        <taxon>Canalipalpata</taxon>
        <taxon>Sabellida</taxon>
        <taxon>Oweniida</taxon>
        <taxon>Oweniidae</taxon>
        <taxon>Owenia</taxon>
    </lineage>
</organism>
<feature type="domain" description="Ig-like" evidence="7">
    <location>
        <begin position="401"/>
        <end position="489"/>
    </location>
</feature>
<accession>A0A8S4NRN2</accession>
<name>A0A8S4NRN2_OWEFU</name>
<protein>
    <recommendedName>
        <fullName evidence="11">Contactin</fullName>
    </recommendedName>
</protein>
<dbReference type="PROSITE" id="PS50853">
    <property type="entry name" value="FN3"/>
    <property type="match status" value="4"/>
</dbReference>
<dbReference type="InterPro" id="IPR013783">
    <property type="entry name" value="Ig-like_fold"/>
</dbReference>
<dbReference type="Gene3D" id="2.60.40.10">
    <property type="entry name" value="Immunoglobulins"/>
    <property type="match status" value="10"/>
</dbReference>
<dbReference type="InterPro" id="IPR036116">
    <property type="entry name" value="FN3_sf"/>
</dbReference>
<evidence type="ECO:0000256" key="5">
    <source>
        <dbReference type="SAM" id="SignalP"/>
    </source>
</evidence>